<evidence type="ECO:0000313" key="3">
    <source>
        <dbReference type="EMBL" id="KRX43381.1"/>
    </source>
</evidence>
<dbReference type="SUPFAM" id="SSF56672">
    <property type="entry name" value="DNA/RNA polymerases"/>
    <property type="match status" value="1"/>
</dbReference>
<dbReference type="InterPro" id="IPR043128">
    <property type="entry name" value="Rev_trsase/Diguanyl_cyclase"/>
</dbReference>
<reference evidence="3 4" key="1">
    <citation type="submission" date="2015-01" db="EMBL/GenBank/DDBJ databases">
        <title>Evolution of Trichinella species and genotypes.</title>
        <authorList>
            <person name="Korhonen P.K."/>
            <person name="Edoardo P."/>
            <person name="Giuseppe L.R."/>
            <person name="Gasser R.B."/>
        </authorList>
    </citation>
    <scope>NUCLEOTIDE SEQUENCE [LARGE SCALE GENOMIC DNA]</scope>
    <source>
        <strain evidence="3">ISS417</strain>
    </source>
</reference>
<dbReference type="PANTHER" id="PTHR37984">
    <property type="entry name" value="PROTEIN CBG26694"/>
    <property type="match status" value="1"/>
</dbReference>
<feature type="domain" description="Reverse transcriptase" evidence="2">
    <location>
        <begin position="415"/>
        <end position="484"/>
    </location>
</feature>
<dbReference type="Gene3D" id="3.30.70.270">
    <property type="match status" value="2"/>
</dbReference>
<dbReference type="InterPro" id="IPR012337">
    <property type="entry name" value="RNaseH-like_sf"/>
</dbReference>
<feature type="compositionally biased region" description="Basic and acidic residues" evidence="1">
    <location>
        <begin position="567"/>
        <end position="582"/>
    </location>
</feature>
<feature type="non-terminal residue" evidence="3">
    <location>
        <position position="902"/>
    </location>
</feature>
<dbReference type="Gene3D" id="3.10.10.10">
    <property type="entry name" value="HIV Type 1 Reverse Transcriptase, subunit A, domain 1"/>
    <property type="match status" value="1"/>
</dbReference>
<dbReference type="InterPro" id="IPR036397">
    <property type="entry name" value="RNaseH_sf"/>
</dbReference>
<dbReference type="GO" id="GO:0042575">
    <property type="term" value="C:DNA polymerase complex"/>
    <property type="evidence" value="ECO:0007669"/>
    <property type="project" value="UniProtKB-ARBA"/>
</dbReference>
<dbReference type="Proteomes" id="UP000055048">
    <property type="component" value="Unassembled WGS sequence"/>
</dbReference>
<sequence>MRMSKPKKEVASGILEIAIAAAVNCLSLAEKLKWLPLYLSQKESWSDIGRDIRHQVEKAYLTLSNDAKDVIGLDKSLNTLDRPELVLLVKQRNLKNIEEAVRAALEVESFMIRPCPDLLISATSQTPYNADPAKNGTLADISRLSSCLERMHLKLEEIEQRMGPFQPKQRDRLSDYVTETAANGQRPERRTCYRCGRDGRDAITNRKDQDHGNDLMAVVDAVLQINGESVRLVEATTARSKVDVIIEEDVTLASFTECCVMARTTSADKCHGPGLLEQGPKGRLPVAIARAEVHSREGCVPVQLLNPSGDRAEHHINTGDAKPIRQCPRRIPWHFREQMDGMLADMMNKPSTSPWTAPVVLVKKKDGNVRFCVDFQKLNLVRKKDSYPLRRIDQTIDTLARAEWFSTLDLTSGYWQRVMDLTLTGLKWKKDLVYLDDVVIFGRTFQEHLNNLAEVLQRIRQSGLKLKPVKCRVCAEELPFLGHIVSIDGVRTDPSKTEKVASGPTPPITLEVCTFLALRAITADFLTWLQYFQEPKGQVARWLEHLQEYDMQVVHRRGLQHNNADAMSRRPEETEDNGDHPATEMPSVALTPAGLAVVITGKPTRWVPPNHARLSILEQLYNVIGGDHHGVKKTGEKCEGCEACARRKTPPIVNRAPMESIVVGNPIEIVVFDILGPVARSKNDNSYIMVAETVARKLVQQFVCCFGTLVKLLPDQGAQFQELCKLLGIKKIRKTAYHPQCDGMEIRALRNAVCAPSVTPNGCSVQHELGKRNDHQQIRRRVGSPLPKRVRGCLKTQCRATDAAKQKQTKQEIYDTVDRAVRDYQTSLRGKLSHPEYQKPKTNPAGPCQSLKAIKPWMGLYVNTSNGSSEAIAEAKPTREIQRLRRLLRSRGAIAREHGGVM</sequence>
<name>A0A0V0TWI9_9BILA</name>
<dbReference type="Pfam" id="PF00078">
    <property type="entry name" value="RVT_1"/>
    <property type="match status" value="1"/>
</dbReference>
<dbReference type="GO" id="GO:0003676">
    <property type="term" value="F:nucleic acid binding"/>
    <property type="evidence" value="ECO:0007669"/>
    <property type="project" value="InterPro"/>
</dbReference>
<evidence type="ECO:0000313" key="4">
    <source>
        <dbReference type="Proteomes" id="UP000055048"/>
    </source>
</evidence>
<keyword evidence="4" id="KW-1185">Reference proteome</keyword>
<dbReference type="STRING" id="144512.A0A0V0TWI9"/>
<dbReference type="Gene3D" id="3.30.420.10">
    <property type="entry name" value="Ribonuclease H-like superfamily/Ribonuclease H"/>
    <property type="match status" value="1"/>
</dbReference>
<gene>
    <name evidence="3" type="primary">pol</name>
    <name evidence="3" type="ORF">T05_14074</name>
</gene>
<dbReference type="AlphaFoldDB" id="A0A0V0TWI9"/>
<evidence type="ECO:0000259" key="2">
    <source>
        <dbReference type="Pfam" id="PF00078"/>
    </source>
</evidence>
<dbReference type="CDD" id="cd01647">
    <property type="entry name" value="RT_LTR"/>
    <property type="match status" value="1"/>
</dbReference>
<feature type="region of interest" description="Disordered" evidence="1">
    <location>
        <begin position="561"/>
        <end position="586"/>
    </location>
</feature>
<dbReference type="InterPro" id="IPR050951">
    <property type="entry name" value="Retrovirus_Pol_polyprotein"/>
</dbReference>
<accession>A0A0V0TWI9</accession>
<evidence type="ECO:0000256" key="1">
    <source>
        <dbReference type="SAM" id="MobiDB-lite"/>
    </source>
</evidence>
<dbReference type="SUPFAM" id="SSF53098">
    <property type="entry name" value="Ribonuclease H-like"/>
    <property type="match status" value="1"/>
</dbReference>
<dbReference type="EMBL" id="JYDJ01000121">
    <property type="protein sequence ID" value="KRX43381.1"/>
    <property type="molecule type" value="Genomic_DNA"/>
</dbReference>
<dbReference type="FunFam" id="3.30.70.270:FF:000003">
    <property type="entry name" value="Transposon Ty3-G Gag-Pol polyprotein"/>
    <property type="match status" value="1"/>
</dbReference>
<proteinExistence type="predicted"/>
<dbReference type="PANTHER" id="PTHR37984:SF5">
    <property type="entry name" value="PROTEIN NYNRIN-LIKE"/>
    <property type="match status" value="1"/>
</dbReference>
<organism evidence="3 4">
    <name type="scientific">Trichinella murrelli</name>
    <dbReference type="NCBI Taxonomy" id="144512"/>
    <lineage>
        <taxon>Eukaryota</taxon>
        <taxon>Metazoa</taxon>
        <taxon>Ecdysozoa</taxon>
        <taxon>Nematoda</taxon>
        <taxon>Enoplea</taxon>
        <taxon>Dorylaimia</taxon>
        <taxon>Trichinellida</taxon>
        <taxon>Trichinellidae</taxon>
        <taxon>Trichinella</taxon>
    </lineage>
</organism>
<comment type="caution">
    <text evidence="3">The sequence shown here is derived from an EMBL/GenBank/DDBJ whole genome shotgun (WGS) entry which is preliminary data.</text>
</comment>
<dbReference type="OrthoDB" id="5868531at2759"/>
<dbReference type="InterPro" id="IPR000477">
    <property type="entry name" value="RT_dom"/>
</dbReference>
<dbReference type="GO" id="GO:0006259">
    <property type="term" value="P:DNA metabolic process"/>
    <property type="evidence" value="ECO:0007669"/>
    <property type="project" value="UniProtKB-ARBA"/>
</dbReference>
<dbReference type="InterPro" id="IPR043502">
    <property type="entry name" value="DNA/RNA_pol_sf"/>
</dbReference>
<protein>
    <submittedName>
        <fullName evidence="3">Retrovirus-related Pol polyprotein from transposon 17.6</fullName>
    </submittedName>
</protein>